<evidence type="ECO:0000256" key="3">
    <source>
        <dbReference type="ARBA" id="ARBA00011906"/>
    </source>
</evidence>
<dbReference type="PANTHER" id="PTHR11474:SF76">
    <property type="entry name" value="SHKT DOMAIN-CONTAINING PROTEIN"/>
    <property type="match status" value="1"/>
</dbReference>
<dbReference type="Pfam" id="PF18132">
    <property type="entry name" value="Tyrosinase_C"/>
    <property type="match status" value="1"/>
</dbReference>
<comment type="similarity">
    <text evidence="2">Belongs to the tyrosinase family.</text>
</comment>
<evidence type="ECO:0000256" key="5">
    <source>
        <dbReference type="ARBA" id="ARBA00023002"/>
    </source>
</evidence>
<proteinExistence type="inferred from homology"/>
<evidence type="ECO:0000256" key="10">
    <source>
        <dbReference type="ARBA" id="ARBA00048881"/>
    </source>
</evidence>
<dbReference type="GO" id="GO:0042438">
    <property type="term" value="P:melanin biosynthetic process"/>
    <property type="evidence" value="ECO:0007669"/>
    <property type="project" value="UniProtKB-KW"/>
</dbReference>
<dbReference type="EMBL" id="JABXXO010000011">
    <property type="protein sequence ID" value="KAF7763458.1"/>
    <property type="molecule type" value="Genomic_DNA"/>
</dbReference>
<keyword evidence="5" id="KW-0560">Oxidoreductase</keyword>
<comment type="cofactor">
    <cofactor evidence="1">
        <name>Cu(2+)</name>
        <dbReference type="ChEBI" id="CHEBI:29036"/>
    </cofactor>
</comment>
<dbReference type="PROSITE" id="PS00498">
    <property type="entry name" value="TYROSINASE_2"/>
    <property type="match status" value="1"/>
</dbReference>
<dbReference type="InterPro" id="IPR041640">
    <property type="entry name" value="Tyrosinase_C"/>
</dbReference>
<protein>
    <recommendedName>
        <fullName evidence="3">tyrosinase</fullName>
        <ecNumber evidence="3">1.14.18.1</ecNumber>
    </recommendedName>
</protein>
<keyword evidence="8" id="KW-0470">Melanin biosynthesis</keyword>
<dbReference type="PANTHER" id="PTHR11474">
    <property type="entry name" value="TYROSINASE FAMILY MEMBER"/>
    <property type="match status" value="1"/>
</dbReference>
<dbReference type="Gene3D" id="2.60.310.20">
    <property type="match status" value="1"/>
</dbReference>
<name>A0A8H7C4Z8_AGABI</name>
<evidence type="ECO:0000256" key="1">
    <source>
        <dbReference type="ARBA" id="ARBA00001973"/>
    </source>
</evidence>
<dbReference type="Pfam" id="PF00264">
    <property type="entry name" value="Tyrosinase"/>
    <property type="match status" value="1"/>
</dbReference>
<reference evidence="13 14" key="1">
    <citation type="journal article" name="Sci. Rep.">
        <title>Telomere-to-telomere assembled and centromere annotated genomes of the two main subspecies of the button mushroom Agaricus bisporus reveal especially polymorphic chromosome ends.</title>
        <authorList>
            <person name="Sonnenberg A.S.M."/>
            <person name="Sedaghat-Telgerd N."/>
            <person name="Lavrijssen B."/>
            <person name="Ohm R.A."/>
            <person name="Hendrickx P.M."/>
            <person name="Scholtmeijer K."/>
            <person name="Baars J.J.P."/>
            <person name="van Peer A."/>
        </authorList>
    </citation>
    <scope>NUCLEOTIDE SEQUENCE [LARGE SCALE GENOMIC DNA]</scope>
    <source>
        <strain evidence="13 14">H119_p4</strain>
    </source>
</reference>
<evidence type="ECO:0000259" key="12">
    <source>
        <dbReference type="PROSITE" id="PS00498"/>
    </source>
</evidence>
<accession>A0A8H7C4Z8</accession>
<dbReference type="Gene3D" id="1.10.1280.10">
    <property type="entry name" value="Di-copper center containing domain from catechol oxidase"/>
    <property type="match status" value="1"/>
</dbReference>
<dbReference type="EC" id="1.14.18.1" evidence="3"/>
<dbReference type="Proteomes" id="UP000629468">
    <property type="component" value="Unassembled WGS sequence"/>
</dbReference>
<feature type="domain" description="Tyrosinase copper-binding" evidence="11">
    <location>
        <begin position="117"/>
        <end position="134"/>
    </location>
</feature>
<dbReference type="SUPFAM" id="SSF48056">
    <property type="entry name" value="Di-copper centre-containing domain"/>
    <property type="match status" value="1"/>
</dbReference>
<comment type="catalytic activity">
    <reaction evidence="10">
        <text>L-tyrosine + O2 = L-dopaquinone + H2O</text>
        <dbReference type="Rhea" id="RHEA:18117"/>
        <dbReference type="ChEBI" id="CHEBI:15377"/>
        <dbReference type="ChEBI" id="CHEBI:15379"/>
        <dbReference type="ChEBI" id="CHEBI:57924"/>
        <dbReference type="ChEBI" id="CHEBI:58315"/>
        <dbReference type="EC" id="1.14.18.1"/>
    </reaction>
</comment>
<dbReference type="InterPro" id="IPR050316">
    <property type="entry name" value="Tyrosinase/Hemocyanin"/>
</dbReference>
<sequence length="687" mass="79664">MELFKFCFYVVHYPWHKSRKNPSLAPIIPPKDVYNRLPLNSLVPSRWNDEENAKFQPKNKMLWSLYVRALLEMQNRDPSKDDSYFQLAGTHGYPFIEWAKRDRTIDIDSKRYGYCAHSQVLFPTWHRIALLAFEQILQRDARDIAKDYNPPTYQGLKWTEVANELRLPYWDWAACIGMPPAELFGGGKVDVRNDVGEISGYEVKTLGENVKILNDDGTETEVINPLLRYRFPENYITELADPEEKLDKNLKDKLIKFSKWPTTIRNPDINLEEDVAGMLVKFQRVADQISMKTFMMFQLAHPTWEYFSNNGMRSGRIGLHNNSIEAIHDDIHMLSGKGHSLDGVYVRAHMTDLAFAAFDPLFWLHHANVDRLLSLWQVLNPDTWVCPGYTREPSMGWELGQAVDVKTDLEPFYQASGKPWTSDLLRDTRELGYSYPDLSQEGAALFYDRKQNPASSISTMFKHVKELYGYPLSPNEKNPAVRIFAEFFGNRNQTSKDFQLYNWGIHASFKKHEAKDSFILVFYFADGAHWDDDGYYIGSINAFRGLTPETCSNCEANRDIYQEGYVPLTYLLARSIEWDTTHNPSITKRTEKDFSEPEKVLKYLKDRKLTCRLDGTEMSLLESLEIHLHVERLHLPPMVNSDAEETAKPPVVAETGRTYFIERDWTEFRMDVVENKGDSISDMHKQG</sequence>
<evidence type="ECO:0000256" key="9">
    <source>
        <dbReference type="ARBA" id="ARBA00048233"/>
    </source>
</evidence>
<evidence type="ECO:0000256" key="6">
    <source>
        <dbReference type="ARBA" id="ARBA00023008"/>
    </source>
</evidence>
<evidence type="ECO:0000313" key="14">
    <source>
        <dbReference type="Proteomes" id="UP000629468"/>
    </source>
</evidence>
<evidence type="ECO:0000256" key="4">
    <source>
        <dbReference type="ARBA" id="ARBA00022723"/>
    </source>
</evidence>
<evidence type="ECO:0000256" key="8">
    <source>
        <dbReference type="ARBA" id="ARBA00023101"/>
    </source>
</evidence>
<feature type="domain" description="Tyrosinase copper-binding" evidence="12">
    <location>
        <begin position="359"/>
        <end position="370"/>
    </location>
</feature>
<gene>
    <name evidence="13" type="ORF">Agabi119p4_7995</name>
</gene>
<keyword evidence="6" id="KW-0186">Copper</keyword>
<dbReference type="AlphaFoldDB" id="A0A8H7C4Z8"/>
<organism evidence="13 14">
    <name type="scientific">Agaricus bisporus var. burnettii</name>
    <dbReference type="NCBI Taxonomy" id="192524"/>
    <lineage>
        <taxon>Eukaryota</taxon>
        <taxon>Fungi</taxon>
        <taxon>Dikarya</taxon>
        <taxon>Basidiomycota</taxon>
        <taxon>Agaricomycotina</taxon>
        <taxon>Agaricomycetes</taxon>
        <taxon>Agaricomycetidae</taxon>
        <taxon>Agaricales</taxon>
        <taxon>Agaricineae</taxon>
        <taxon>Agaricaceae</taxon>
        <taxon>Agaricus</taxon>
    </lineage>
</organism>
<dbReference type="PROSITE" id="PS00497">
    <property type="entry name" value="TYROSINASE_1"/>
    <property type="match status" value="1"/>
</dbReference>
<comment type="caution">
    <text evidence="13">The sequence shown here is derived from an EMBL/GenBank/DDBJ whole genome shotgun (WGS) entry which is preliminary data.</text>
</comment>
<evidence type="ECO:0000256" key="2">
    <source>
        <dbReference type="ARBA" id="ARBA00009928"/>
    </source>
</evidence>
<evidence type="ECO:0000259" key="11">
    <source>
        <dbReference type="PROSITE" id="PS00497"/>
    </source>
</evidence>
<keyword evidence="4" id="KW-0479">Metal-binding</keyword>
<dbReference type="PRINTS" id="PR00092">
    <property type="entry name" value="TYROSINASE"/>
</dbReference>
<keyword evidence="7" id="KW-0503">Monooxygenase</keyword>
<dbReference type="InterPro" id="IPR008922">
    <property type="entry name" value="Di-copper_centre_dom_sf"/>
</dbReference>
<evidence type="ECO:0000256" key="7">
    <source>
        <dbReference type="ARBA" id="ARBA00023033"/>
    </source>
</evidence>
<dbReference type="GO" id="GO:0046872">
    <property type="term" value="F:metal ion binding"/>
    <property type="evidence" value="ECO:0007669"/>
    <property type="project" value="UniProtKB-KW"/>
</dbReference>
<dbReference type="InterPro" id="IPR002227">
    <property type="entry name" value="Tyrosinase_Cu-bd"/>
</dbReference>
<evidence type="ECO:0000313" key="13">
    <source>
        <dbReference type="EMBL" id="KAF7763458.1"/>
    </source>
</evidence>
<dbReference type="GO" id="GO:0004503">
    <property type="term" value="F:tyrosinase activity"/>
    <property type="evidence" value="ECO:0007669"/>
    <property type="project" value="UniProtKB-EC"/>
</dbReference>
<comment type="catalytic activity">
    <reaction evidence="9">
        <text>2 L-dopa + O2 = 2 L-dopaquinone + 2 H2O</text>
        <dbReference type="Rhea" id="RHEA:34287"/>
        <dbReference type="ChEBI" id="CHEBI:15377"/>
        <dbReference type="ChEBI" id="CHEBI:15379"/>
        <dbReference type="ChEBI" id="CHEBI:57504"/>
        <dbReference type="ChEBI" id="CHEBI:57924"/>
        <dbReference type="EC" id="1.14.18.1"/>
    </reaction>
</comment>